<dbReference type="PROSITE" id="PS50943">
    <property type="entry name" value="HTH_CROC1"/>
    <property type="match status" value="1"/>
</dbReference>
<name>A0A4U1C2V3_9SPHI</name>
<dbReference type="PANTHER" id="PTHR46797">
    <property type="entry name" value="HTH-TYPE TRANSCRIPTIONAL REGULATOR"/>
    <property type="match status" value="1"/>
</dbReference>
<dbReference type="GO" id="GO:0003677">
    <property type="term" value="F:DNA binding"/>
    <property type="evidence" value="ECO:0007669"/>
    <property type="project" value="UniProtKB-KW"/>
</dbReference>
<gene>
    <name evidence="3" type="ORF">FA046_05830</name>
</gene>
<organism evidence="3 4">
    <name type="scientific">Pedobacter cryophilus</name>
    <dbReference type="NCBI Taxonomy" id="2571271"/>
    <lineage>
        <taxon>Bacteria</taxon>
        <taxon>Pseudomonadati</taxon>
        <taxon>Bacteroidota</taxon>
        <taxon>Sphingobacteriia</taxon>
        <taxon>Sphingobacteriales</taxon>
        <taxon>Sphingobacteriaceae</taxon>
        <taxon>Pedobacter</taxon>
    </lineage>
</organism>
<dbReference type="GO" id="GO:0003700">
    <property type="term" value="F:DNA-binding transcription factor activity"/>
    <property type="evidence" value="ECO:0007669"/>
    <property type="project" value="TreeGrafter"/>
</dbReference>
<dbReference type="SMART" id="SM00530">
    <property type="entry name" value="HTH_XRE"/>
    <property type="match status" value="1"/>
</dbReference>
<dbReference type="EMBL" id="SWBP01000002">
    <property type="protein sequence ID" value="TKB98636.1"/>
    <property type="molecule type" value="Genomic_DNA"/>
</dbReference>
<dbReference type="GO" id="GO:0005829">
    <property type="term" value="C:cytosol"/>
    <property type="evidence" value="ECO:0007669"/>
    <property type="project" value="TreeGrafter"/>
</dbReference>
<evidence type="ECO:0000259" key="2">
    <source>
        <dbReference type="PROSITE" id="PS50943"/>
    </source>
</evidence>
<evidence type="ECO:0000313" key="3">
    <source>
        <dbReference type="EMBL" id="TKB98636.1"/>
    </source>
</evidence>
<dbReference type="OrthoDB" id="680346at2"/>
<dbReference type="CDD" id="cd00093">
    <property type="entry name" value="HTH_XRE"/>
    <property type="match status" value="1"/>
</dbReference>
<keyword evidence="1" id="KW-0238">DNA-binding</keyword>
<dbReference type="PANTHER" id="PTHR46797:SF1">
    <property type="entry name" value="METHYLPHOSPHONATE SYNTHASE"/>
    <property type="match status" value="1"/>
</dbReference>
<dbReference type="InterPro" id="IPR010982">
    <property type="entry name" value="Lambda_DNA-bd_dom_sf"/>
</dbReference>
<evidence type="ECO:0000256" key="1">
    <source>
        <dbReference type="ARBA" id="ARBA00023125"/>
    </source>
</evidence>
<sequence length="75" mass="8883">MRKHYRDQDFINKVGNKIIEIRKEKKLTQEYLVEQTGFELKQIGRIERGETNTNISHIAKIAEALRVNPKDLLDF</sequence>
<dbReference type="RefSeq" id="WP_136825452.1">
    <property type="nucleotide sequence ID" value="NZ_SWBP01000002.1"/>
</dbReference>
<accession>A0A4U1C2V3</accession>
<protein>
    <submittedName>
        <fullName evidence="3">Helix-turn-helix transcriptional regulator</fullName>
    </submittedName>
</protein>
<dbReference type="Pfam" id="PF01381">
    <property type="entry name" value="HTH_3"/>
    <property type="match status" value="1"/>
</dbReference>
<feature type="domain" description="HTH cro/C1-type" evidence="2">
    <location>
        <begin position="18"/>
        <end position="72"/>
    </location>
</feature>
<dbReference type="InterPro" id="IPR050807">
    <property type="entry name" value="TransReg_Diox_bact_type"/>
</dbReference>
<proteinExistence type="predicted"/>
<dbReference type="InterPro" id="IPR001387">
    <property type="entry name" value="Cro/C1-type_HTH"/>
</dbReference>
<keyword evidence="4" id="KW-1185">Reference proteome</keyword>
<dbReference type="Proteomes" id="UP000308181">
    <property type="component" value="Unassembled WGS sequence"/>
</dbReference>
<reference evidence="3 4" key="1">
    <citation type="submission" date="2019-04" db="EMBL/GenBank/DDBJ databases">
        <title>Pedobacter sp. AR-3-17 sp. nov., isolated from Arctic soil.</title>
        <authorList>
            <person name="Dahal R.H."/>
            <person name="Kim D.-U."/>
        </authorList>
    </citation>
    <scope>NUCLEOTIDE SEQUENCE [LARGE SCALE GENOMIC DNA]</scope>
    <source>
        <strain evidence="3 4">AR-3-17</strain>
    </source>
</reference>
<dbReference type="Gene3D" id="1.10.260.40">
    <property type="entry name" value="lambda repressor-like DNA-binding domains"/>
    <property type="match status" value="1"/>
</dbReference>
<dbReference type="SUPFAM" id="SSF47413">
    <property type="entry name" value="lambda repressor-like DNA-binding domains"/>
    <property type="match status" value="1"/>
</dbReference>
<comment type="caution">
    <text evidence="3">The sequence shown here is derived from an EMBL/GenBank/DDBJ whole genome shotgun (WGS) entry which is preliminary data.</text>
</comment>
<evidence type="ECO:0000313" key="4">
    <source>
        <dbReference type="Proteomes" id="UP000308181"/>
    </source>
</evidence>
<dbReference type="AlphaFoldDB" id="A0A4U1C2V3"/>